<comment type="caution">
    <text evidence="3">The sequence shown here is derived from an EMBL/GenBank/DDBJ whole genome shotgun (WGS) entry which is preliminary data.</text>
</comment>
<dbReference type="PROSITE" id="PS50021">
    <property type="entry name" value="CH"/>
    <property type="match status" value="1"/>
</dbReference>
<reference evidence="3 4" key="1">
    <citation type="journal article" date="2017" name="Nat. Ecol. Evol.">
        <title>Scallop genome provides insights into evolution of bilaterian karyotype and development.</title>
        <authorList>
            <person name="Wang S."/>
            <person name="Zhang J."/>
            <person name="Jiao W."/>
            <person name="Li J."/>
            <person name="Xun X."/>
            <person name="Sun Y."/>
            <person name="Guo X."/>
            <person name="Huan P."/>
            <person name="Dong B."/>
            <person name="Zhang L."/>
            <person name="Hu X."/>
            <person name="Sun X."/>
            <person name="Wang J."/>
            <person name="Zhao C."/>
            <person name="Wang Y."/>
            <person name="Wang D."/>
            <person name="Huang X."/>
            <person name="Wang R."/>
            <person name="Lv J."/>
            <person name="Li Y."/>
            <person name="Zhang Z."/>
            <person name="Liu B."/>
            <person name="Lu W."/>
            <person name="Hui Y."/>
            <person name="Liang J."/>
            <person name="Zhou Z."/>
            <person name="Hou R."/>
            <person name="Li X."/>
            <person name="Liu Y."/>
            <person name="Li H."/>
            <person name="Ning X."/>
            <person name="Lin Y."/>
            <person name="Zhao L."/>
            <person name="Xing Q."/>
            <person name="Dou J."/>
            <person name="Li Y."/>
            <person name="Mao J."/>
            <person name="Guo H."/>
            <person name="Dou H."/>
            <person name="Li T."/>
            <person name="Mu C."/>
            <person name="Jiang W."/>
            <person name="Fu Q."/>
            <person name="Fu X."/>
            <person name="Miao Y."/>
            <person name="Liu J."/>
            <person name="Yu Q."/>
            <person name="Li R."/>
            <person name="Liao H."/>
            <person name="Li X."/>
            <person name="Kong Y."/>
            <person name="Jiang Z."/>
            <person name="Chourrout D."/>
            <person name="Li R."/>
            <person name="Bao Z."/>
        </authorList>
    </citation>
    <scope>NUCLEOTIDE SEQUENCE [LARGE SCALE GENOMIC DNA]</scope>
    <source>
        <strain evidence="3 4">PY_sf001</strain>
    </source>
</reference>
<dbReference type="Gene3D" id="1.10.418.10">
    <property type="entry name" value="Calponin-like domain"/>
    <property type="match status" value="1"/>
</dbReference>
<feature type="domain" description="Calponin-homology (CH)" evidence="2">
    <location>
        <begin position="28"/>
        <end position="146"/>
    </location>
</feature>
<dbReference type="AlphaFoldDB" id="A0A210QPV9"/>
<keyword evidence="4" id="KW-1185">Reference proteome</keyword>
<dbReference type="InterPro" id="IPR050606">
    <property type="entry name" value="Calponin-like"/>
</dbReference>
<dbReference type="SMART" id="SM00033">
    <property type="entry name" value="CH"/>
    <property type="match status" value="1"/>
</dbReference>
<dbReference type="STRING" id="6573.A0A210QPV9"/>
<dbReference type="EMBL" id="NEDP02002474">
    <property type="protein sequence ID" value="OWF50751.1"/>
    <property type="molecule type" value="Genomic_DNA"/>
</dbReference>
<dbReference type="PANTHER" id="PTHR47385:SF24">
    <property type="entry name" value="MUSCLE-SPECIFIC PROTEIN 20"/>
    <property type="match status" value="1"/>
</dbReference>
<dbReference type="InterPro" id="IPR003096">
    <property type="entry name" value="SM22_calponin"/>
</dbReference>
<sequence length="166" mass="18872">MSTRATKSGAAWSNEKKMEENYDREDAQGTPKHIINWINSVMSGEKDYVECKDTDWKSLCTFLRDGVILCKFINILLAKEEKPKVLFSKKCANSFAAMTNIENFNKGCETYGLAKEFSFQSGDLWELRKGPFYNVINCLHSLGFTANSKSYIPAYAGEITKYADRD</sequence>
<dbReference type="PRINTS" id="PR00888">
    <property type="entry name" value="SM22CALPONIN"/>
</dbReference>
<dbReference type="Proteomes" id="UP000242188">
    <property type="component" value="Unassembled WGS sequence"/>
</dbReference>
<dbReference type="GO" id="GO:0007015">
    <property type="term" value="P:actin filament organization"/>
    <property type="evidence" value="ECO:0007669"/>
    <property type="project" value="TreeGrafter"/>
</dbReference>
<dbReference type="InterPro" id="IPR001715">
    <property type="entry name" value="CH_dom"/>
</dbReference>
<organism evidence="3 4">
    <name type="scientific">Mizuhopecten yessoensis</name>
    <name type="common">Japanese scallop</name>
    <name type="synonym">Patinopecten yessoensis</name>
    <dbReference type="NCBI Taxonomy" id="6573"/>
    <lineage>
        <taxon>Eukaryota</taxon>
        <taxon>Metazoa</taxon>
        <taxon>Spiralia</taxon>
        <taxon>Lophotrochozoa</taxon>
        <taxon>Mollusca</taxon>
        <taxon>Bivalvia</taxon>
        <taxon>Autobranchia</taxon>
        <taxon>Pteriomorphia</taxon>
        <taxon>Pectinida</taxon>
        <taxon>Pectinoidea</taxon>
        <taxon>Pectinidae</taxon>
        <taxon>Mizuhopecten</taxon>
    </lineage>
</organism>
<dbReference type="Pfam" id="PF00307">
    <property type="entry name" value="CH"/>
    <property type="match status" value="1"/>
</dbReference>
<dbReference type="InterPro" id="IPR036872">
    <property type="entry name" value="CH_dom_sf"/>
</dbReference>
<dbReference type="OrthoDB" id="21595at2759"/>
<evidence type="ECO:0000313" key="4">
    <source>
        <dbReference type="Proteomes" id="UP000242188"/>
    </source>
</evidence>
<evidence type="ECO:0000259" key="2">
    <source>
        <dbReference type="PROSITE" id="PS50021"/>
    </source>
</evidence>
<evidence type="ECO:0000313" key="3">
    <source>
        <dbReference type="EMBL" id="OWF50751.1"/>
    </source>
</evidence>
<gene>
    <name evidence="3" type="ORF">KP79_PYT18166</name>
</gene>
<dbReference type="SUPFAM" id="SSF47576">
    <property type="entry name" value="Calponin-homology domain, CH-domain"/>
    <property type="match status" value="1"/>
</dbReference>
<feature type="region of interest" description="Disordered" evidence="1">
    <location>
        <begin position="1"/>
        <end position="27"/>
    </location>
</feature>
<dbReference type="GO" id="GO:0015629">
    <property type="term" value="C:actin cytoskeleton"/>
    <property type="evidence" value="ECO:0007669"/>
    <property type="project" value="TreeGrafter"/>
</dbReference>
<proteinExistence type="predicted"/>
<evidence type="ECO:0000256" key="1">
    <source>
        <dbReference type="SAM" id="MobiDB-lite"/>
    </source>
</evidence>
<name>A0A210QPV9_MIZYE</name>
<dbReference type="GO" id="GO:0051015">
    <property type="term" value="F:actin filament binding"/>
    <property type="evidence" value="ECO:0007669"/>
    <property type="project" value="TreeGrafter"/>
</dbReference>
<feature type="compositionally biased region" description="Basic and acidic residues" evidence="1">
    <location>
        <begin position="14"/>
        <end position="27"/>
    </location>
</feature>
<dbReference type="PANTHER" id="PTHR47385">
    <property type="entry name" value="CALPONIN"/>
    <property type="match status" value="1"/>
</dbReference>
<protein>
    <submittedName>
        <fullName evidence="3">Transgelin-3</fullName>
    </submittedName>
</protein>
<accession>A0A210QPV9</accession>